<keyword evidence="4" id="KW-0560">Oxidoreductase</keyword>
<evidence type="ECO:0000313" key="8">
    <source>
        <dbReference type="EMBL" id="KAL2852219.1"/>
    </source>
</evidence>
<dbReference type="GeneID" id="98160475"/>
<dbReference type="CDD" id="cd05918">
    <property type="entry name" value="A_NRPS_SidN3_like"/>
    <property type="match status" value="1"/>
</dbReference>
<dbReference type="InterPro" id="IPR036736">
    <property type="entry name" value="ACP-like_sf"/>
</dbReference>
<evidence type="ECO:0000256" key="2">
    <source>
        <dbReference type="ARBA" id="ARBA00022553"/>
    </source>
</evidence>
<keyword evidence="5" id="KW-0408">Iron</keyword>
<dbReference type="Pfam" id="PF00668">
    <property type="entry name" value="Condensation"/>
    <property type="match status" value="3"/>
</dbReference>
<name>A0ABR4KIW6_9EURO</name>
<dbReference type="InterPro" id="IPR045851">
    <property type="entry name" value="AMP-bd_C_sf"/>
</dbReference>
<dbReference type="InterPro" id="IPR042099">
    <property type="entry name" value="ANL_N_sf"/>
</dbReference>
<dbReference type="RefSeq" id="XP_070900222.1">
    <property type="nucleotide sequence ID" value="XM_071045311.1"/>
</dbReference>
<dbReference type="Gene3D" id="3.30.559.30">
    <property type="entry name" value="Nonribosomal peptide synthetase, condensation domain"/>
    <property type="match status" value="2"/>
</dbReference>
<keyword evidence="1" id="KW-0596">Phosphopantetheine</keyword>
<dbReference type="InterPro" id="IPR023213">
    <property type="entry name" value="CAT-like_dom_sf"/>
</dbReference>
<reference evidence="8 9" key="1">
    <citation type="submission" date="2024-07" db="EMBL/GenBank/DDBJ databases">
        <title>Section-level genome sequencing and comparative genomics of Aspergillus sections Usti and Cavernicolus.</title>
        <authorList>
            <consortium name="Lawrence Berkeley National Laboratory"/>
            <person name="Nybo J.L."/>
            <person name="Vesth T.C."/>
            <person name="Theobald S."/>
            <person name="Frisvad J.C."/>
            <person name="Larsen T.O."/>
            <person name="Kjaerboelling I."/>
            <person name="Rothschild-Mancinelli K."/>
            <person name="Lyhne E.K."/>
            <person name="Kogle M.E."/>
            <person name="Barry K."/>
            <person name="Clum A."/>
            <person name="Na H."/>
            <person name="Ledsgaard L."/>
            <person name="Lin J."/>
            <person name="Lipzen A."/>
            <person name="Kuo A."/>
            <person name="Riley R."/>
            <person name="Mondo S."/>
            <person name="LaButti K."/>
            <person name="Haridas S."/>
            <person name="Pangalinan J."/>
            <person name="Salamov A.A."/>
            <person name="Simmons B.A."/>
            <person name="Magnuson J.K."/>
            <person name="Chen J."/>
            <person name="Drula E."/>
            <person name="Henrissat B."/>
            <person name="Wiebenga A."/>
            <person name="Lubbers R.J."/>
            <person name="Gomes A.C."/>
            <person name="Macurrencykelacurrency M.R."/>
            <person name="Stajich J."/>
            <person name="Grigoriev I.V."/>
            <person name="Mortensen U.H."/>
            <person name="De vries R.P."/>
            <person name="Baker S.E."/>
            <person name="Andersen M.R."/>
        </authorList>
    </citation>
    <scope>NUCLEOTIDE SEQUENCE [LARGE SCALE GENOMIC DNA]</scope>
    <source>
        <strain evidence="8 9">CBS 756.74</strain>
    </source>
</reference>
<dbReference type="InterPro" id="IPR001128">
    <property type="entry name" value="Cyt_P450"/>
</dbReference>
<dbReference type="InterPro" id="IPR036396">
    <property type="entry name" value="Cyt_P450_sf"/>
</dbReference>
<dbReference type="PRINTS" id="PR00463">
    <property type="entry name" value="EP450I"/>
</dbReference>
<dbReference type="Gene3D" id="3.40.50.12780">
    <property type="entry name" value="N-terminal domain of ligase-like"/>
    <property type="match status" value="1"/>
</dbReference>
<dbReference type="NCBIfam" id="TIGR01733">
    <property type="entry name" value="AA-adenyl-dom"/>
    <property type="match status" value="1"/>
</dbReference>
<evidence type="ECO:0000259" key="7">
    <source>
        <dbReference type="PROSITE" id="PS50075"/>
    </source>
</evidence>
<dbReference type="PROSITE" id="PS50075">
    <property type="entry name" value="CARRIER"/>
    <property type="match status" value="1"/>
</dbReference>
<keyword evidence="3" id="KW-0479">Metal-binding</keyword>
<sequence>MAFPITLNSNAELQEASTLDADAFRSIHVSDKKPQLNSCARLPAFIGLAVVREAWATTLSRILNATRSLSFNIEHVGDSITLIQVRLSSGSPPITPITPITPPASPGTTLESLVLNETSIVYINPCSNEKISNLQVQSKSSSLLSSQSNIGLEVIHHDCQWHLELWYRSSAVSPVQANELVELFQQDLEAVFKSLAAALPPSPPADALEEVQDSVEVDQASDCPKIDRCIHDLVEEQVIVRPQQEAVCAHDGSLSFADLSALSSKLGHQLNSLGACAEQRVAILMPKSRWYSVSVLATLKAGAAFVPLDPSHPDNRLRQLIEDIEPCALVTVSSLSARAHALECSNVLTIDDMDFDTQPEEQLTAPVTPSNAAYMIFTSGSTGKPKGVVVEHSALATSAMMRGTVLGLGPDSRVLQYAPHTFDVSVDEILTTWIHGGCVCVPSENDRFMIAEFMEAKRVTAALLTPTSARTLNPDDVPSLRTLQTGGEVLTEDVNDKWSNRVTLFNVYGPTEASVACVISNRTGLRGTGHVLGQAVGGKCWVVDPDNLSKRLAPGEIGELLIAGPILARGYFRDPARTEASFVRLATGERVYKTGDLASMDATGTISYHGRKDLEVKIRGQRINVAEVEHAIIQCDSVHSAAVEYPRSGPCAERLVAIICAESSDSEAKQPVDLFAQAKALDYESLKPLLDHVSGVLTPAMVPSKWITLPYLPQTTSGKVDRKQVRAWLEDIGTDTYNRIFHSTLDRTPERVLADDSDSLVAVWSKVLKLEPRHLHLNQSFIRNGGDSIMAMEARTLAHSAGIVVNIHDLLSTQSLHEIGLKAASSTQSVGPSTFEEDTDEPFALSPVQQMYFEKIQDPSLGLQQRVSVEITQPIHPDHLRIALDYLVHQHRILAVRFALKEGTWVQYIPSDKTTEVSLYGFYTTRPEPLDDFCTAPMSIEQGPLFHAHLGTSDNGPQNLILCAHHLVVDFVSWRVILHDLHDALLAAQIKTALQPVTKPTLTFRQWCREQVKYASSLLPDAVLPHQPGPLGLDFWQPSDTPSLANTYAGVVQQEFRLSSNQTAQLLNKFNNMPSLHPTDAMIGAFAMAFRRIFPERETPSIFIENHGREPWNASLDVSRTVGWFTAAYPVHLPKSTLHKLEEAIRTVGERRQATPANGHAYWACRWLSARGKEAFAHDSRHQQMEVVFNYAGNVVQRAPDHGLFGSTVRTAEIGHPDCPRFSLFDIVATIEQPNQELVVSYSFPGHLAHQSRIHELLHGHQQLLALAVNENHAMVPLSQLHSCPADISRRLEEQGMDMNQDVEMIYPASPIQQHMLQRQALEPWYYRVRGTWVLEKAAKSSSAVDTERLMLAWREVVSHHSTLRTVYTYSNDLHKFIAVVLRNVNPSVARLQASDKTTSRSLCKDTESLTPPHRMVLLEMSDGAVECQFEFSHAIIDAASRSIVLQHLADAYEGTIHQRSFEAPSYWEYLNHVQSEASDSSVTTKSLAPSGAVAALPFELPQPGTSILETCMANEITVSSFFMTAWAIVLSRQLGNQFVSFDYVLSDRSVDIAGIESAVGLFIRLPACEIAVAPDTPVVELARQIHAQRTRVSESENCLPSKSTATQGLATLVNIRNSGTESLDMTAGGVRWSLRSFDDPWDYDLVFAVNVRGSQVLGCSIEYTEGVVSESVASSFAESLTRNVETMMQAMILVFSPIARFPGPKLAAVTFWYEFYYDVIQRGQYFRQIDKMHQRYGPVVRVNPFELHVQDPEFYPVLYTGPTRRRHKWPWAARMFGNNTSAFSTVAHDHHRVRRAALNPLFSRTAIQRMTPRIQDRLQQLCHRLDEMCSTVRVFDLGLAFTVFAADVITEYCFGRTLDLVHTPDFAAGWVEMVAAPSELSHLVKQCPWIVPVFRRFPQQIVRLIAPGVALLYEIQDRMSRQIQPLADRKQVDHSSHPLTVFDTLLAGDLPPAEKTVTRLKGEGQTLIGAGTLTTGNALKTIVFHVLDNPEILHALRTELDAALSTTDPLTMPDPTIHLERLPYLTACINEGLRLAYGVTHRLQLIAEEPLQCCGKTIPAGTPVGMTSIFMHDNPAVFPSPRAFRPERWLEMDAETRGKIMGRHFVPFSKGSRMCLGMHLAYAELYLVLATVFRRYEVEMIGVTREDIDMAHDFFDPAPRRDSKGLVVRLKRRGL</sequence>
<evidence type="ECO:0000256" key="4">
    <source>
        <dbReference type="ARBA" id="ARBA00023002"/>
    </source>
</evidence>
<comment type="similarity">
    <text evidence="6">Belongs to the NRP synthetase family.</text>
</comment>
<dbReference type="Proteomes" id="UP001610444">
    <property type="component" value="Unassembled WGS sequence"/>
</dbReference>
<comment type="caution">
    <text evidence="8">The sequence shown here is derived from an EMBL/GenBank/DDBJ whole genome shotgun (WGS) entry which is preliminary data.</text>
</comment>
<proteinExistence type="inferred from homology"/>
<dbReference type="Gene3D" id="3.30.300.30">
    <property type="match status" value="1"/>
</dbReference>
<dbReference type="CDD" id="cd11062">
    <property type="entry name" value="CYP58-like"/>
    <property type="match status" value="1"/>
</dbReference>
<keyword evidence="9" id="KW-1185">Reference proteome</keyword>
<dbReference type="InterPro" id="IPR017972">
    <property type="entry name" value="Cyt_P450_CS"/>
</dbReference>
<evidence type="ECO:0000256" key="6">
    <source>
        <dbReference type="ARBA" id="ARBA00029454"/>
    </source>
</evidence>
<dbReference type="SUPFAM" id="SSF56801">
    <property type="entry name" value="Acetyl-CoA synthetase-like"/>
    <property type="match status" value="1"/>
</dbReference>
<dbReference type="Pfam" id="PF00501">
    <property type="entry name" value="AMP-binding"/>
    <property type="match status" value="1"/>
</dbReference>
<keyword evidence="2" id="KW-0597">Phosphoprotein</keyword>
<dbReference type="Gene3D" id="1.10.630.10">
    <property type="entry name" value="Cytochrome P450"/>
    <property type="match status" value="1"/>
</dbReference>
<evidence type="ECO:0000256" key="5">
    <source>
        <dbReference type="ARBA" id="ARBA00023004"/>
    </source>
</evidence>
<feature type="domain" description="Carrier" evidence="7">
    <location>
        <begin position="751"/>
        <end position="827"/>
    </location>
</feature>
<dbReference type="InterPro" id="IPR009081">
    <property type="entry name" value="PP-bd_ACP"/>
</dbReference>
<dbReference type="InterPro" id="IPR002401">
    <property type="entry name" value="Cyt_P450_E_grp-I"/>
</dbReference>
<dbReference type="EMBL" id="JBFXLR010000016">
    <property type="protein sequence ID" value="KAL2852219.1"/>
    <property type="molecule type" value="Genomic_DNA"/>
</dbReference>
<dbReference type="PROSITE" id="PS00086">
    <property type="entry name" value="CYTOCHROME_P450"/>
    <property type="match status" value="1"/>
</dbReference>
<accession>A0ABR4KIW6</accession>
<dbReference type="Gene3D" id="1.10.1200.10">
    <property type="entry name" value="ACP-like"/>
    <property type="match status" value="1"/>
</dbReference>
<dbReference type="PANTHER" id="PTHR45398:SF1">
    <property type="entry name" value="ENZYME, PUTATIVE (JCVI)-RELATED"/>
    <property type="match status" value="1"/>
</dbReference>
<dbReference type="Pfam" id="PF00067">
    <property type="entry name" value="p450"/>
    <property type="match status" value="1"/>
</dbReference>
<organism evidence="8 9">
    <name type="scientific">Aspergillus pseudodeflectus</name>
    <dbReference type="NCBI Taxonomy" id="176178"/>
    <lineage>
        <taxon>Eukaryota</taxon>
        <taxon>Fungi</taxon>
        <taxon>Dikarya</taxon>
        <taxon>Ascomycota</taxon>
        <taxon>Pezizomycotina</taxon>
        <taxon>Eurotiomycetes</taxon>
        <taxon>Eurotiomycetidae</taxon>
        <taxon>Eurotiales</taxon>
        <taxon>Aspergillaceae</taxon>
        <taxon>Aspergillus</taxon>
        <taxon>Aspergillus subgen. Nidulantes</taxon>
    </lineage>
</organism>
<gene>
    <name evidence="8" type="ORF">BJX68DRAFT_265740</name>
</gene>
<dbReference type="InterPro" id="IPR000873">
    <property type="entry name" value="AMP-dep_synth/lig_dom"/>
</dbReference>
<dbReference type="PROSITE" id="PS00455">
    <property type="entry name" value="AMP_BINDING"/>
    <property type="match status" value="1"/>
</dbReference>
<dbReference type="Pfam" id="PF00550">
    <property type="entry name" value="PP-binding"/>
    <property type="match status" value="1"/>
</dbReference>
<dbReference type="InterPro" id="IPR020845">
    <property type="entry name" value="AMP-binding_CS"/>
</dbReference>
<protein>
    <recommendedName>
        <fullName evidence="7">Carrier domain-containing protein</fullName>
    </recommendedName>
</protein>
<dbReference type="InterPro" id="IPR001242">
    <property type="entry name" value="Condensation_dom"/>
</dbReference>
<dbReference type="PANTHER" id="PTHR45398">
    <property type="match status" value="1"/>
</dbReference>
<evidence type="ECO:0000313" key="9">
    <source>
        <dbReference type="Proteomes" id="UP001610444"/>
    </source>
</evidence>
<dbReference type="InterPro" id="IPR010071">
    <property type="entry name" value="AA_adenyl_dom"/>
</dbReference>
<dbReference type="SUPFAM" id="SSF52777">
    <property type="entry name" value="CoA-dependent acyltransferases"/>
    <property type="match status" value="4"/>
</dbReference>
<dbReference type="SUPFAM" id="SSF48264">
    <property type="entry name" value="Cytochrome P450"/>
    <property type="match status" value="1"/>
</dbReference>
<dbReference type="SUPFAM" id="SSF47336">
    <property type="entry name" value="ACP-like"/>
    <property type="match status" value="1"/>
</dbReference>
<evidence type="ECO:0000256" key="3">
    <source>
        <dbReference type="ARBA" id="ARBA00022723"/>
    </source>
</evidence>
<dbReference type="Gene3D" id="3.30.559.10">
    <property type="entry name" value="Chloramphenicol acetyltransferase-like domain"/>
    <property type="match status" value="2"/>
</dbReference>
<evidence type="ECO:0000256" key="1">
    <source>
        <dbReference type="ARBA" id="ARBA00022450"/>
    </source>
</evidence>